<keyword evidence="5 7" id="KW-0472">Membrane</keyword>
<keyword evidence="3 6" id="KW-0812">Transmembrane</keyword>
<organism evidence="8 9">
    <name type="scientific">Candidatus Monoglobus merdigallinarum</name>
    <dbReference type="NCBI Taxonomy" id="2838698"/>
    <lineage>
        <taxon>Bacteria</taxon>
        <taxon>Bacillati</taxon>
        <taxon>Bacillota</taxon>
        <taxon>Clostridia</taxon>
        <taxon>Monoglobales</taxon>
        <taxon>Monoglobaceae</taxon>
        <taxon>Monoglobus</taxon>
    </lineage>
</organism>
<name>A0A9D1PR34_9FIRM</name>
<dbReference type="PROSITE" id="PS00610">
    <property type="entry name" value="NA_NEUROTRAN_SYMP_1"/>
    <property type="match status" value="1"/>
</dbReference>
<comment type="caution">
    <text evidence="8">The sequence shown here is derived from an EMBL/GenBank/DDBJ whole genome shotgun (WGS) entry which is preliminary data.</text>
</comment>
<dbReference type="PANTHER" id="PTHR42948">
    <property type="entry name" value="TRANSPORTER"/>
    <property type="match status" value="1"/>
</dbReference>
<dbReference type="SUPFAM" id="SSF161070">
    <property type="entry name" value="SNF-like"/>
    <property type="match status" value="1"/>
</dbReference>
<feature type="transmembrane region" description="Helical" evidence="7">
    <location>
        <begin position="140"/>
        <end position="158"/>
    </location>
</feature>
<dbReference type="GO" id="GO:0015293">
    <property type="term" value="F:symporter activity"/>
    <property type="evidence" value="ECO:0007669"/>
    <property type="project" value="UniProtKB-KW"/>
</dbReference>
<accession>A0A9D1PR34</accession>
<sequence length="450" mass="48267">MKKRDSFSGKIGFILAAAGSAVGLGNLWRFPYLVARYGGGIFLLVYLVLVITFGYALMTLEIGIGRKTGLSPVGAFRAYGKKHAWAGWLTVLITLIITGYYAVIGGWVLKYIVVYIADQGAAAAADGYFNSFISRPAEPLIYALVFSLAGLAVLLGGVKGGIEKASKVLMPLLVILSVFIAVYSATLPGAIEGIKFILIPDFSNFGFETVIGAVGQMFYSMSLAMGIMLTFGSYLDKKTNIEASVSNVEIFDTGIAILAAFMIIPAVFVFSSDTAAQLDQGAGLMFVTLPKVFDYIPLGRFVGAAFFVLVAFAALTSFISVDEVIIATLSDIFHLKRVPAVLLTLGVSCLLSVPASLGFGAWDFVKIMGFSILDFMDFISNSLLLPLSGLGMCIIFGWVVGLKPIVEEIELSSKFRRRKIFEVVVKYIAPILLGAIVVTNVLQIMGIVSI</sequence>
<dbReference type="InterPro" id="IPR037272">
    <property type="entry name" value="SNS_sf"/>
</dbReference>
<dbReference type="PRINTS" id="PR00176">
    <property type="entry name" value="NANEUSMPORT"/>
</dbReference>
<feature type="transmembrane region" description="Helical" evidence="7">
    <location>
        <begin position="211"/>
        <end position="235"/>
    </location>
</feature>
<comment type="subcellular location">
    <subcellularLocation>
        <location evidence="1">Membrane</location>
        <topology evidence="1">Multi-pass membrane protein</topology>
    </subcellularLocation>
</comment>
<keyword evidence="4 7" id="KW-1133">Transmembrane helix</keyword>
<evidence type="ECO:0000256" key="7">
    <source>
        <dbReference type="SAM" id="Phobius"/>
    </source>
</evidence>
<reference evidence="8" key="2">
    <citation type="submission" date="2021-04" db="EMBL/GenBank/DDBJ databases">
        <authorList>
            <person name="Gilroy R."/>
        </authorList>
    </citation>
    <scope>NUCLEOTIDE SEQUENCE</scope>
    <source>
        <strain evidence="8">5790</strain>
    </source>
</reference>
<feature type="transmembrane region" description="Helical" evidence="7">
    <location>
        <begin position="340"/>
        <end position="362"/>
    </location>
</feature>
<evidence type="ECO:0000256" key="2">
    <source>
        <dbReference type="ARBA" id="ARBA00022448"/>
    </source>
</evidence>
<keyword evidence="2 6" id="KW-0813">Transport</keyword>
<gene>
    <name evidence="8" type="ORF">H9900_06095</name>
</gene>
<comment type="similarity">
    <text evidence="6">Belongs to the sodium:neurotransmitter symporter (SNF) (TC 2.A.22) family.</text>
</comment>
<evidence type="ECO:0000256" key="1">
    <source>
        <dbReference type="ARBA" id="ARBA00004141"/>
    </source>
</evidence>
<dbReference type="EMBL" id="DXIJ01000129">
    <property type="protein sequence ID" value="HIV86361.1"/>
    <property type="molecule type" value="Genomic_DNA"/>
</dbReference>
<keyword evidence="6" id="KW-0769">Symport</keyword>
<evidence type="ECO:0000313" key="8">
    <source>
        <dbReference type="EMBL" id="HIV86361.1"/>
    </source>
</evidence>
<evidence type="ECO:0000256" key="5">
    <source>
        <dbReference type="ARBA" id="ARBA00023136"/>
    </source>
</evidence>
<dbReference type="NCBIfam" id="NF037979">
    <property type="entry name" value="Na_transp"/>
    <property type="match status" value="1"/>
</dbReference>
<dbReference type="Proteomes" id="UP000824162">
    <property type="component" value="Unassembled WGS sequence"/>
</dbReference>
<dbReference type="PANTHER" id="PTHR42948:SF1">
    <property type="entry name" value="TRANSPORTER"/>
    <property type="match status" value="1"/>
</dbReference>
<feature type="transmembrane region" description="Helical" evidence="7">
    <location>
        <begin position="85"/>
        <end position="109"/>
    </location>
</feature>
<proteinExistence type="inferred from homology"/>
<dbReference type="InterPro" id="IPR000175">
    <property type="entry name" value="Na/ntran_symport"/>
</dbReference>
<evidence type="ECO:0000313" key="9">
    <source>
        <dbReference type="Proteomes" id="UP000824162"/>
    </source>
</evidence>
<protein>
    <recommendedName>
        <fullName evidence="6">Transporter</fullName>
    </recommendedName>
</protein>
<dbReference type="PROSITE" id="PS50267">
    <property type="entry name" value="NA_NEUROTRAN_SYMP_3"/>
    <property type="match status" value="1"/>
</dbReference>
<reference evidence="8" key="1">
    <citation type="journal article" date="2021" name="PeerJ">
        <title>Extensive microbial diversity within the chicken gut microbiome revealed by metagenomics and culture.</title>
        <authorList>
            <person name="Gilroy R."/>
            <person name="Ravi A."/>
            <person name="Getino M."/>
            <person name="Pursley I."/>
            <person name="Horton D.L."/>
            <person name="Alikhan N.F."/>
            <person name="Baker D."/>
            <person name="Gharbi K."/>
            <person name="Hall N."/>
            <person name="Watson M."/>
            <person name="Adriaenssens E.M."/>
            <person name="Foster-Nyarko E."/>
            <person name="Jarju S."/>
            <person name="Secka A."/>
            <person name="Antonio M."/>
            <person name="Oren A."/>
            <person name="Chaudhuri R.R."/>
            <person name="La Ragione R."/>
            <person name="Hildebrand F."/>
            <person name="Pallen M.J."/>
        </authorList>
    </citation>
    <scope>NUCLEOTIDE SEQUENCE</scope>
    <source>
        <strain evidence="8">5790</strain>
    </source>
</reference>
<dbReference type="GO" id="GO:0016020">
    <property type="term" value="C:membrane"/>
    <property type="evidence" value="ECO:0007669"/>
    <property type="project" value="UniProtKB-SubCell"/>
</dbReference>
<feature type="transmembrane region" description="Helical" evidence="7">
    <location>
        <begin position="427"/>
        <end position="448"/>
    </location>
</feature>
<feature type="transmembrane region" description="Helical" evidence="7">
    <location>
        <begin position="382"/>
        <end position="406"/>
    </location>
</feature>
<evidence type="ECO:0000256" key="3">
    <source>
        <dbReference type="ARBA" id="ARBA00022692"/>
    </source>
</evidence>
<evidence type="ECO:0000256" key="6">
    <source>
        <dbReference type="RuleBase" id="RU003732"/>
    </source>
</evidence>
<dbReference type="InterPro" id="IPR047218">
    <property type="entry name" value="YocR/YhdH-like"/>
</dbReference>
<evidence type="ECO:0000256" key="4">
    <source>
        <dbReference type="ARBA" id="ARBA00022989"/>
    </source>
</evidence>
<dbReference type="Pfam" id="PF00209">
    <property type="entry name" value="SNF"/>
    <property type="match status" value="2"/>
</dbReference>
<feature type="transmembrane region" description="Helical" evidence="7">
    <location>
        <begin position="40"/>
        <end position="64"/>
    </location>
</feature>
<dbReference type="CDD" id="cd10336">
    <property type="entry name" value="SLC6sbd_Tyt1-Like"/>
    <property type="match status" value="1"/>
</dbReference>
<feature type="transmembrane region" description="Helical" evidence="7">
    <location>
        <begin position="255"/>
        <end position="278"/>
    </location>
</feature>
<feature type="transmembrane region" description="Helical" evidence="7">
    <location>
        <begin position="298"/>
        <end position="319"/>
    </location>
</feature>
<feature type="transmembrane region" description="Helical" evidence="7">
    <location>
        <begin position="7"/>
        <end position="28"/>
    </location>
</feature>
<feature type="transmembrane region" description="Helical" evidence="7">
    <location>
        <begin position="170"/>
        <end position="191"/>
    </location>
</feature>
<dbReference type="AlphaFoldDB" id="A0A9D1PR34"/>